<protein>
    <recommendedName>
        <fullName evidence="2">DM2 domain-containing protein</fullName>
    </recommendedName>
</protein>
<proteinExistence type="predicted"/>
<dbReference type="SMART" id="SM00151">
    <property type="entry name" value="SWIB"/>
    <property type="match status" value="1"/>
</dbReference>
<dbReference type="AlphaFoldDB" id="A0A7S1TLG2"/>
<feature type="compositionally biased region" description="Basic residues" evidence="1">
    <location>
        <begin position="111"/>
        <end position="120"/>
    </location>
</feature>
<organism evidence="3">
    <name type="scientific">Erythrolobus australicus</name>
    <dbReference type="NCBI Taxonomy" id="1077150"/>
    <lineage>
        <taxon>Eukaryota</taxon>
        <taxon>Rhodophyta</taxon>
        <taxon>Bangiophyceae</taxon>
        <taxon>Porphyridiales</taxon>
        <taxon>Porphyridiaceae</taxon>
        <taxon>Erythrolobus</taxon>
    </lineage>
</organism>
<dbReference type="InterPro" id="IPR036885">
    <property type="entry name" value="SWIB_MDM2_dom_sf"/>
</dbReference>
<accession>A0A7S1TLG2</accession>
<dbReference type="EMBL" id="HBGI01002134">
    <property type="protein sequence ID" value="CAD9239652.1"/>
    <property type="molecule type" value="Transcribed_RNA"/>
</dbReference>
<evidence type="ECO:0000313" key="3">
    <source>
        <dbReference type="EMBL" id="CAD9239652.1"/>
    </source>
</evidence>
<name>A0A7S1TLG2_9RHOD</name>
<dbReference type="Gene3D" id="1.10.245.10">
    <property type="entry name" value="SWIB/MDM2 domain"/>
    <property type="match status" value="2"/>
</dbReference>
<dbReference type="InterPro" id="IPR003121">
    <property type="entry name" value="SWIB_MDM2_domain"/>
</dbReference>
<feature type="region of interest" description="Disordered" evidence="1">
    <location>
        <begin position="88"/>
        <end position="141"/>
    </location>
</feature>
<sequence>MGLVAAVAQTGWIVSLPLSSRATRGGRRSALETRVSWRRTLEPRVVFARRRASLAGVVALGALKLRAKLRGRQKRALWMAAAVTGTTKKKSTTSTTTTTTTGTEKVTTKAARSKVSRGKAHKSEGGARNRAKKSVPQMRRPSPMNRVYLVNEPLRALVGAKLLRRSEVCRLVAKYAKDKDLVVASDKRMFTPDAALCEALALPLPSRSKGRAPATALAMINRLVSANITFPKHTGDSQLIAEAKQLEDEYMQTPIPPKKLYANAGLAQKRDQSGLYALCRPSRKLQPIIGGSKPVTYVGVNRLVWAYIRAEALQDKHDRRIICCNKPLKALTGAETISMFDLSKVIFAHLTPIK</sequence>
<dbReference type="PROSITE" id="PS51925">
    <property type="entry name" value="SWIB_MDM2"/>
    <property type="match status" value="1"/>
</dbReference>
<dbReference type="CDD" id="cd10567">
    <property type="entry name" value="SWIB-MDM2_like"/>
    <property type="match status" value="2"/>
</dbReference>
<evidence type="ECO:0000256" key="1">
    <source>
        <dbReference type="SAM" id="MobiDB-lite"/>
    </source>
</evidence>
<gene>
    <name evidence="3" type="ORF">EAUS1353_LOCUS1390</name>
</gene>
<reference evidence="3" key="1">
    <citation type="submission" date="2021-01" db="EMBL/GenBank/DDBJ databases">
        <authorList>
            <person name="Corre E."/>
            <person name="Pelletier E."/>
            <person name="Niang G."/>
            <person name="Scheremetjew M."/>
            <person name="Finn R."/>
            <person name="Kale V."/>
            <person name="Holt S."/>
            <person name="Cochrane G."/>
            <person name="Meng A."/>
            <person name="Brown T."/>
            <person name="Cohen L."/>
        </authorList>
    </citation>
    <scope>NUCLEOTIDE SEQUENCE</scope>
    <source>
        <strain evidence="3">CCMP3124</strain>
    </source>
</reference>
<dbReference type="InterPro" id="IPR019835">
    <property type="entry name" value="SWIB_domain"/>
</dbReference>
<dbReference type="PANTHER" id="PTHR13844">
    <property type="entry name" value="SWI/SNF-RELATED MATRIX-ASSOCIATED ACTIN-DEPENDENT REGULATOR OF CHROMATIN SUBFAMILY D"/>
    <property type="match status" value="1"/>
</dbReference>
<feature type="domain" description="DM2" evidence="2">
    <location>
        <begin position="274"/>
        <end position="352"/>
    </location>
</feature>
<feature type="compositionally biased region" description="Low complexity" evidence="1">
    <location>
        <begin position="88"/>
        <end position="110"/>
    </location>
</feature>
<evidence type="ECO:0000259" key="2">
    <source>
        <dbReference type="PROSITE" id="PS51925"/>
    </source>
</evidence>
<dbReference type="Pfam" id="PF02201">
    <property type="entry name" value="SWIB"/>
    <property type="match status" value="1"/>
</dbReference>
<dbReference type="SUPFAM" id="SSF47592">
    <property type="entry name" value="SWIB/MDM2 domain"/>
    <property type="match status" value="2"/>
</dbReference>